<comment type="caution">
    <text evidence="6">The sequence shown here is derived from an EMBL/GenBank/DDBJ whole genome shotgun (WGS) entry which is preliminary data.</text>
</comment>
<dbReference type="EMBL" id="VWPK01000044">
    <property type="protein sequence ID" value="KAA5609759.1"/>
    <property type="molecule type" value="Genomic_DNA"/>
</dbReference>
<dbReference type="InterPro" id="IPR003699">
    <property type="entry name" value="QueA"/>
</dbReference>
<protein>
    <recommendedName>
        <fullName evidence="5">S-adenosylmethionine:tRNA ribosyltransferase-isomerase</fullName>
        <ecNumber evidence="5">2.4.99.17</ecNumber>
    </recommendedName>
    <alternativeName>
        <fullName evidence="5">Queuosine biosynthesis protein QueA</fullName>
    </alternativeName>
</protein>
<sequence length="343" mass="36698">MRAADFDFALPPERIAQHPARPRDAARLLQVGGAGWQDRQVRDLPGLLRAGDILVANDTRVIPAQLEGRRGAARVGITLDRPLADGTWHALARNARRLRPGDTVDFAAPLVARVERRDPDGGVALRFNLEGEAFTAALRATGALALPPYIARPDGPGPQDAQDYQTIFAAREGAVAAPTAGLHFTPALLAGLEAAGVRRVTLTLHVGAGTFLPLREENIDAHRLHAERGEVSAGVAAAVNAARAAGGRIVAVGTTTLRLLESATDESGTLRPFAGETDIFIRPGHRFRSAELLMSNFHLPRSTLFMLVCAFAGTERMRAAYAHAIASGYRFYSYGDATLLERA</sequence>
<evidence type="ECO:0000256" key="3">
    <source>
        <dbReference type="ARBA" id="ARBA00022691"/>
    </source>
</evidence>
<keyword evidence="2 5" id="KW-0808">Transferase</keyword>
<dbReference type="InterPro" id="IPR042119">
    <property type="entry name" value="QueA_dom2"/>
</dbReference>
<keyword evidence="6" id="KW-0328">Glycosyltransferase</keyword>
<comment type="function">
    <text evidence="5">Transfers and isomerizes the ribose moiety from AdoMet to the 7-aminomethyl group of 7-deazaguanine (preQ1-tRNA) to give epoxyqueuosine (oQ-tRNA).</text>
</comment>
<proteinExistence type="inferred from homology"/>
<dbReference type="Pfam" id="PF02547">
    <property type="entry name" value="Queuosine_synth"/>
    <property type="match status" value="1"/>
</dbReference>
<dbReference type="GO" id="GO:0005737">
    <property type="term" value="C:cytoplasm"/>
    <property type="evidence" value="ECO:0007669"/>
    <property type="project" value="UniProtKB-SubCell"/>
</dbReference>
<keyword evidence="7" id="KW-1185">Reference proteome</keyword>
<evidence type="ECO:0000256" key="1">
    <source>
        <dbReference type="ARBA" id="ARBA00022490"/>
    </source>
</evidence>
<dbReference type="Gene3D" id="3.40.1780.10">
    <property type="entry name" value="QueA-like"/>
    <property type="match status" value="2"/>
</dbReference>
<dbReference type="Proteomes" id="UP000325255">
    <property type="component" value="Unassembled WGS sequence"/>
</dbReference>
<comment type="similarity">
    <text evidence="5">Belongs to the QueA family.</text>
</comment>
<accession>A0A5M6IPD5</accession>
<evidence type="ECO:0000256" key="2">
    <source>
        <dbReference type="ARBA" id="ARBA00022679"/>
    </source>
</evidence>
<dbReference type="InterPro" id="IPR042118">
    <property type="entry name" value="QueA_dom1"/>
</dbReference>
<dbReference type="RefSeq" id="WP_150043121.1">
    <property type="nucleotide sequence ID" value="NZ_OW485601.1"/>
</dbReference>
<dbReference type="GO" id="GO:0051075">
    <property type="term" value="F:S-adenosylmethionine:tRNA ribosyltransferase-isomerase activity"/>
    <property type="evidence" value="ECO:0007669"/>
    <property type="project" value="UniProtKB-EC"/>
</dbReference>
<keyword evidence="3 5" id="KW-0949">S-adenosyl-L-methionine</keyword>
<reference evidence="6 7" key="1">
    <citation type="submission" date="2019-09" db="EMBL/GenBank/DDBJ databases">
        <title>Genome sequence of Rhodovastum atsumiense, a diverse member of the Acetobacteraceae family of non-sulfur purple photosynthetic bacteria.</title>
        <authorList>
            <person name="Meyer T."/>
            <person name="Kyndt J."/>
        </authorList>
    </citation>
    <scope>NUCLEOTIDE SEQUENCE [LARGE SCALE GENOMIC DNA]</scope>
    <source>
        <strain evidence="6 7">DSM 21279</strain>
    </source>
</reference>
<dbReference type="OrthoDB" id="9805933at2"/>
<keyword evidence="6" id="KW-0413">Isomerase</keyword>
<dbReference type="InterPro" id="IPR036100">
    <property type="entry name" value="QueA_sf"/>
</dbReference>
<dbReference type="NCBIfam" id="TIGR00113">
    <property type="entry name" value="queA"/>
    <property type="match status" value="1"/>
</dbReference>
<keyword evidence="1 5" id="KW-0963">Cytoplasm</keyword>
<dbReference type="Gene3D" id="2.40.10.240">
    <property type="entry name" value="QueA-like"/>
    <property type="match status" value="1"/>
</dbReference>
<evidence type="ECO:0000256" key="4">
    <source>
        <dbReference type="ARBA" id="ARBA00022785"/>
    </source>
</evidence>
<name>A0A5M6IPD5_9PROT</name>
<dbReference type="SUPFAM" id="SSF111337">
    <property type="entry name" value="QueA-like"/>
    <property type="match status" value="1"/>
</dbReference>
<evidence type="ECO:0000256" key="5">
    <source>
        <dbReference type="HAMAP-Rule" id="MF_00113"/>
    </source>
</evidence>
<dbReference type="PANTHER" id="PTHR30307:SF0">
    <property type="entry name" value="S-ADENOSYLMETHIONINE:TRNA RIBOSYLTRANSFERASE-ISOMERASE"/>
    <property type="match status" value="1"/>
</dbReference>
<comment type="catalytic activity">
    <reaction evidence="5">
        <text>7-aminomethyl-7-carbaguanosine(34) in tRNA + S-adenosyl-L-methionine = epoxyqueuosine(34) in tRNA + adenine + L-methionine + 2 H(+)</text>
        <dbReference type="Rhea" id="RHEA:32155"/>
        <dbReference type="Rhea" id="RHEA-COMP:10342"/>
        <dbReference type="Rhea" id="RHEA-COMP:18582"/>
        <dbReference type="ChEBI" id="CHEBI:15378"/>
        <dbReference type="ChEBI" id="CHEBI:16708"/>
        <dbReference type="ChEBI" id="CHEBI:57844"/>
        <dbReference type="ChEBI" id="CHEBI:59789"/>
        <dbReference type="ChEBI" id="CHEBI:82833"/>
        <dbReference type="ChEBI" id="CHEBI:194443"/>
        <dbReference type="EC" id="2.4.99.17"/>
    </reaction>
</comment>
<dbReference type="AlphaFoldDB" id="A0A5M6IPD5"/>
<organism evidence="6 7">
    <name type="scientific">Rhodovastum atsumiense</name>
    <dbReference type="NCBI Taxonomy" id="504468"/>
    <lineage>
        <taxon>Bacteria</taxon>
        <taxon>Pseudomonadati</taxon>
        <taxon>Pseudomonadota</taxon>
        <taxon>Alphaproteobacteria</taxon>
        <taxon>Acetobacterales</taxon>
        <taxon>Acetobacteraceae</taxon>
        <taxon>Rhodovastum</taxon>
    </lineage>
</organism>
<evidence type="ECO:0000313" key="6">
    <source>
        <dbReference type="EMBL" id="KAA5609759.1"/>
    </source>
</evidence>
<evidence type="ECO:0000313" key="7">
    <source>
        <dbReference type="Proteomes" id="UP000325255"/>
    </source>
</evidence>
<dbReference type="NCBIfam" id="NF001140">
    <property type="entry name" value="PRK00147.1"/>
    <property type="match status" value="1"/>
</dbReference>
<gene>
    <name evidence="5 6" type="primary">queA</name>
    <name evidence="6" type="ORF">F1189_22450</name>
</gene>
<dbReference type="PANTHER" id="PTHR30307">
    <property type="entry name" value="S-ADENOSYLMETHIONINE:TRNA RIBOSYLTRANSFERASE-ISOMERASE"/>
    <property type="match status" value="1"/>
</dbReference>
<dbReference type="HAMAP" id="MF_00113">
    <property type="entry name" value="QueA"/>
    <property type="match status" value="1"/>
</dbReference>
<dbReference type="GO" id="GO:0008616">
    <property type="term" value="P:tRNA queuosine(34) biosynthetic process"/>
    <property type="evidence" value="ECO:0007669"/>
    <property type="project" value="UniProtKB-UniRule"/>
</dbReference>
<dbReference type="EC" id="2.4.99.17" evidence="5"/>
<comment type="subunit">
    <text evidence="5">Monomer.</text>
</comment>
<keyword evidence="4 5" id="KW-0671">Queuosine biosynthesis</keyword>
<comment type="subcellular location">
    <subcellularLocation>
        <location evidence="5">Cytoplasm</location>
    </subcellularLocation>
</comment>
<comment type="pathway">
    <text evidence="5">tRNA modification; tRNA-queuosine biosynthesis.</text>
</comment>
<dbReference type="UniPathway" id="UPA00392"/>